<dbReference type="Gene3D" id="1.10.287.130">
    <property type="match status" value="1"/>
</dbReference>
<dbReference type="Pfam" id="PF13426">
    <property type="entry name" value="PAS_9"/>
    <property type="match status" value="2"/>
</dbReference>
<dbReference type="SMART" id="SM00387">
    <property type="entry name" value="HATPase_c"/>
    <property type="match status" value="1"/>
</dbReference>
<comment type="catalytic activity">
    <reaction evidence="1">
        <text>ATP + protein L-histidine = ADP + protein N-phospho-L-histidine.</text>
        <dbReference type="EC" id="2.7.13.3"/>
    </reaction>
</comment>
<feature type="transmembrane region" description="Helical" evidence="9">
    <location>
        <begin position="12"/>
        <end position="30"/>
    </location>
</feature>
<evidence type="ECO:0000256" key="6">
    <source>
        <dbReference type="ARBA" id="ARBA00022777"/>
    </source>
</evidence>
<dbReference type="CDD" id="cd00082">
    <property type="entry name" value="HisKA"/>
    <property type="match status" value="1"/>
</dbReference>
<dbReference type="SUPFAM" id="SSF55874">
    <property type="entry name" value="ATPase domain of HSP90 chaperone/DNA topoisomerase II/histidine kinase"/>
    <property type="match status" value="1"/>
</dbReference>
<dbReference type="PANTHER" id="PTHR43047">
    <property type="entry name" value="TWO-COMPONENT HISTIDINE PROTEIN KINASE"/>
    <property type="match status" value="1"/>
</dbReference>
<evidence type="ECO:0000256" key="1">
    <source>
        <dbReference type="ARBA" id="ARBA00000085"/>
    </source>
</evidence>
<keyword evidence="5" id="KW-0547">Nucleotide-binding</keyword>
<evidence type="ECO:0000313" key="12">
    <source>
        <dbReference type="EMBL" id="GIM29396.1"/>
    </source>
</evidence>
<dbReference type="AlphaFoldDB" id="A0A919S161"/>
<dbReference type="Pfam" id="PF00512">
    <property type="entry name" value="HisKA"/>
    <property type="match status" value="1"/>
</dbReference>
<dbReference type="InterPro" id="IPR036890">
    <property type="entry name" value="HATPase_C_sf"/>
</dbReference>
<feature type="domain" description="Histidine kinase" evidence="10">
    <location>
        <begin position="669"/>
        <end position="890"/>
    </location>
</feature>
<keyword evidence="9" id="KW-0472">Membrane</keyword>
<dbReference type="Pfam" id="PF02518">
    <property type="entry name" value="HATPase_c"/>
    <property type="match status" value="1"/>
</dbReference>
<dbReference type="CDD" id="cd00130">
    <property type="entry name" value="PAS"/>
    <property type="match status" value="2"/>
</dbReference>
<dbReference type="GO" id="GO:0000155">
    <property type="term" value="F:phosphorelay sensor kinase activity"/>
    <property type="evidence" value="ECO:0007669"/>
    <property type="project" value="InterPro"/>
</dbReference>
<protein>
    <recommendedName>
        <fullName evidence="2">histidine kinase</fullName>
        <ecNumber evidence="2">2.7.13.3</ecNumber>
    </recommendedName>
</protein>
<dbReference type="InterPro" id="IPR003661">
    <property type="entry name" value="HisK_dim/P_dom"/>
</dbReference>
<evidence type="ECO:0000256" key="8">
    <source>
        <dbReference type="ARBA" id="ARBA00023012"/>
    </source>
</evidence>
<keyword evidence="6" id="KW-0418">Kinase</keyword>
<dbReference type="InterPro" id="IPR000014">
    <property type="entry name" value="PAS"/>
</dbReference>
<feature type="transmembrane region" description="Helical" evidence="9">
    <location>
        <begin position="106"/>
        <end position="123"/>
    </location>
</feature>
<sequence>MDISKLQKKVTHICIYIMVLFLALLELIGYKELKLSYTYFLSSITPQFILTLVLSLVCLIYFILSKEQYVLFITLDYIVLSGFKLGDAISLFTNTNVEISPYLNNTVNIAYTLFSIIIVYGCYKSKQVKEINYKKLCLITIFTFILGLFIRYLDVKILIYFIYNQELLRKILLSFFNILISFIAILVLKSLLEKKEDIFLFTVILSYVFKILRNIYLVYSFGENGFMIFAADCFYIIYRVLPLVGIVIVFIEKYNLVYRMFEETKKLENKLLKYYSVTEKTPNPIFIIDESEKIEYVNQSLIKLVKECFNYGNILGKKINDFKLEPDIMTMVTRVMVTVDNKGMWNDRIVLTGNDNRKYYFNIFVMGIFDEGKKQYVVLMIDETENKNIALQLQKSERKFREITDSVHDLICKVDKEGRIEYCSPSYTKLFGGSHEDYEKLPWVHNIHIEDAEKVVKDIEQSVKENKTVTNECKMKHNKDSFIDVEYVINPVEEKQKIKGAIISARNITIKKNAMEKLEKTEKRYRDIFNMCPDMIYLIDVNNFNILDVNPSMCELLDKPKEILLQKNARTIFNRFNLDEQQSIINSLEDGLVVRGHEVCFNHCGEQRYLEVNYSRFSEEGRLTKILCLARDVTEKKKIIELREEHERNRKRLVEALQYDQLKTEFFANISHELRTPINVIFSALQVLDIYKSSAHIINMPYEKYSGVMRQNCYRLLRLINNLIDITKIDSGYFKLNYGKYDIVKIVEDITTSVVTYAENKEVKVVFDTLVEELYMYCDADKIERIVLNLLANAVKFTESKGRINVFMKASENEVVISVRDTGRGIPKDKLDIIFERFRQVDKSLTRDHEGSGIGLSLVKSLVELHNGQIVVYSEENKGSEFIVTIPFMEKVEGEVTGSLSEKEGARIERISIEFSDIYEIQ</sequence>
<dbReference type="Gene3D" id="3.30.450.20">
    <property type="entry name" value="PAS domain"/>
    <property type="match status" value="3"/>
</dbReference>
<evidence type="ECO:0000259" key="11">
    <source>
        <dbReference type="PROSITE" id="PS50112"/>
    </source>
</evidence>
<dbReference type="FunFam" id="3.30.565.10:FF:000037">
    <property type="entry name" value="Hybrid sensor histidine kinase/response regulator"/>
    <property type="match status" value="1"/>
</dbReference>
<dbReference type="InterPro" id="IPR004358">
    <property type="entry name" value="Sig_transdc_His_kin-like_C"/>
</dbReference>
<evidence type="ECO:0000256" key="7">
    <source>
        <dbReference type="ARBA" id="ARBA00022840"/>
    </source>
</evidence>
<dbReference type="GO" id="GO:0005524">
    <property type="term" value="F:ATP binding"/>
    <property type="evidence" value="ECO:0007669"/>
    <property type="project" value="UniProtKB-KW"/>
</dbReference>
<organism evidence="12 13">
    <name type="scientific">Clostridium polyendosporum</name>
    <dbReference type="NCBI Taxonomy" id="69208"/>
    <lineage>
        <taxon>Bacteria</taxon>
        <taxon>Bacillati</taxon>
        <taxon>Bacillota</taxon>
        <taxon>Clostridia</taxon>
        <taxon>Eubacteriales</taxon>
        <taxon>Clostridiaceae</taxon>
        <taxon>Clostridium</taxon>
    </lineage>
</organism>
<dbReference type="SUPFAM" id="SSF47384">
    <property type="entry name" value="Homodimeric domain of signal transducing histidine kinase"/>
    <property type="match status" value="1"/>
</dbReference>
<dbReference type="EC" id="2.7.13.3" evidence="2"/>
<feature type="transmembrane region" description="Helical" evidence="9">
    <location>
        <begin position="225"/>
        <end position="251"/>
    </location>
</feature>
<keyword evidence="7" id="KW-0067">ATP-binding</keyword>
<feature type="transmembrane region" description="Helical" evidence="9">
    <location>
        <begin position="135"/>
        <end position="153"/>
    </location>
</feature>
<keyword evidence="8" id="KW-0902">Two-component regulatory system</keyword>
<dbReference type="SMART" id="SM00388">
    <property type="entry name" value="HisKA"/>
    <property type="match status" value="1"/>
</dbReference>
<dbReference type="NCBIfam" id="TIGR00229">
    <property type="entry name" value="sensory_box"/>
    <property type="match status" value="2"/>
</dbReference>
<evidence type="ECO:0000259" key="10">
    <source>
        <dbReference type="PROSITE" id="PS50109"/>
    </source>
</evidence>
<evidence type="ECO:0000313" key="13">
    <source>
        <dbReference type="Proteomes" id="UP000679179"/>
    </source>
</evidence>
<dbReference type="SUPFAM" id="SSF55785">
    <property type="entry name" value="PYP-like sensor domain (PAS domain)"/>
    <property type="match status" value="3"/>
</dbReference>
<dbReference type="PROSITE" id="PS50112">
    <property type="entry name" value="PAS"/>
    <property type="match status" value="2"/>
</dbReference>
<dbReference type="PROSITE" id="PS50109">
    <property type="entry name" value="HIS_KIN"/>
    <property type="match status" value="1"/>
</dbReference>
<dbReference type="GO" id="GO:0009927">
    <property type="term" value="F:histidine phosphotransfer kinase activity"/>
    <property type="evidence" value="ECO:0007669"/>
    <property type="project" value="TreeGrafter"/>
</dbReference>
<dbReference type="CDD" id="cd16922">
    <property type="entry name" value="HATPase_EvgS-ArcB-TorS-like"/>
    <property type="match status" value="1"/>
</dbReference>
<dbReference type="EMBL" id="BOPZ01000017">
    <property type="protein sequence ID" value="GIM29396.1"/>
    <property type="molecule type" value="Genomic_DNA"/>
</dbReference>
<proteinExistence type="predicted"/>
<dbReference type="Gene3D" id="3.30.565.10">
    <property type="entry name" value="Histidine kinase-like ATPase, C-terminal domain"/>
    <property type="match status" value="1"/>
</dbReference>
<dbReference type="InterPro" id="IPR003594">
    <property type="entry name" value="HATPase_dom"/>
</dbReference>
<accession>A0A919S161</accession>
<evidence type="ECO:0000256" key="9">
    <source>
        <dbReference type="SAM" id="Phobius"/>
    </source>
</evidence>
<keyword evidence="4" id="KW-0808">Transferase</keyword>
<gene>
    <name evidence="12" type="ORF">CPJCM30710_20620</name>
</gene>
<evidence type="ECO:0000256" key="5">
    <source>
        <dbReference type="ARBA" id="ARBA00022741"/>
    </source>
</evidence>
<dbReference type="GO" id="GO:0005886">
    <property type="term" value="C:plasma membrane"/>
    <property type="evidence" value="ECO:0007669"/>
    <property type="project" value="TreeGrafter"/>
</dbReference>
<feature type="transmembrane region" description="Helical" evidence="9">
    <location>
        <begin position="173"/>
        <end position="192"/>
    </location>
</feature>
<dbReference type="Pfam" id="PF08447">
    <property type="entry name" value="PAS_3"/>
    <property type="match status" value="1"/>
</dbReference>
<feature type="domain" description="PAS" evidence="11">
    <location>
        <begin position="521"/>
        <end position="595"/>
    </location>
</feature>
<evidence type="ECO:0000256" key="2">
    <source>
        <dbReference type="ARBA" id="ARBA00012438"/>
    </source>
</evidence>
<keyword evidence="3" id="KW-0597">Phosphoprotein</keyword>
<dbReference type="PANTHER" id="PTHR43047:SF72">
    <property type="entry name" value="OSMOSENSING HISTIDINE PROTEIN KINASE SLN1"/>
    <property type="match status" value="1"/>
</dbReference>
<comment type="caution">
    <text evidence="12">The sequence shown here is derived from an EMBL/GenBank/DDBJ whole genome shotgun (WGS) entry which is preliminary data.</text>
</comment>
<evidence type="ECO:0000256" key="3">
    <source>
        <dbReference type="ARBA" id="ARBA00022553"/>
    </source>
</evidence>
<dbReference type="RefSeq" id="WP_212904096.1">
    <property type="nucleotide sequence ID" value="NZ_BOPZ01000017.1"/>
</dbReference>
<evidence type="ECO:0000256" key="4">
    <source>
        <dbReference type="ARBA" id="ARBA00022679"/>
    </source>
</evidence>
<reference evidence="12" key="1">
    <citation type="submission" date="2021-03" db="EMBL/GenBank/DDBJ databases">
        <title>Taxonomic study of Clostridium polyendosporum from meadow-gley soil under rice.</title>
        <authorList>
            <person name="Kobayashi H."/>
            <person name="Tanizawa Y."/>
            <person name="Yagura M."/>
        </authorList>
    </citation>
    <scope>NUCLEOTIDE SEQUENCE</scope>
    <source>
        <strain evidence="12">JCM 30710</strain>
    </source>
</reference>
<dbReference type="PRINTS" id="PR00344">
    <property type="entry name" value="BCTRLSENSOR"/>
</dbReference>
<keyword evidence="9" id="KW-0812">Transmembrane</keyword>
<feature type="transmembrane region" description="Helical" evidence="9">
    <location>
        <begin position="69"/>
        <end position="86"/>
    </location>
</feature>
<dbReference type="InterPro" id="IPR035965">
    <property type="entry name" value="PAS-like_dom_sf"/>
</dbReference>
<keyword evidence="13" id="KW-1185">Reference proteome</keyword>
<feature type="transmembrane region" description="Helical" evidence="9">
    <location>
        <begin position="36"/>
        <end position="62"/>
    </location>
</feature>
<name>A0A919S161_9CLOT</name>
<dbReference type="InterPro" id="IPR013655">
    <property type="entry name" value="PAS_fold_3"/>
</dbReference>
<dbReference type="InterPro" id="IPR005467">
    <property type="entry name" value="His_kinase_dom"/>
</dbReference>
<feature type="domain" description="PAS" evidence="11">
    <location>
        <begin position="396"/>
        <end position="466"/>
    </location>
</feature>
<dbReference type="InterPro" id="IPR036097">
    <property type="entry name" value="HisK_dim/P_sf"/>
</dbReference>
<keyword evidence="9" id="KW-1133">Transmembrane helix</keyword>
<dbReference type="SMART" id="SM00091">
    <property type="entry name" value="PAS"/>
    <property type="match status" value="3"/>
</dbReference>
<dbReference type="Proteomes" id="UP000679179">
    <property type="component" value="Unassembled WGS sequence"/>
</dbReference>
<feature type="transmembrane region" description="Helical" evidence="9">
    <location>
        <begin position="199"/>
        <end position="219"/>
    </location>
</feature>